<organism evidence="2 3">
    <name type="scientific">Palleronia sediminis</name>
    <dbReference type="NCBI Taxonomy" id="2547833"/>
    <lineage>
        <taxon>Bacteria</taxon>
        <taxon>Pseudomonadati</taxon>
        <taxon>Pseudomonadota</taxon>
        <taxon>Alphaproteobacteria</taxon>
        <taxon>Rhodobacterales</taxon>
        <taxon>Roseobacteraceae</taxon>
        <taxon>Palleronia</taxon>
    </lineage>
</organism>
<evidence type="ECO:0000313" key="3">
    <source>
        <dbReference type="Proteomes" id="UP000295701"/>
    </source>
</evidence>
<reference evidence="2 3" key="1">
    <citation type="submission" date="2019-03" db="EMBL/GenBank/DDBJ databases">
        <title>Primorskyibacter sp. SS33 isolated from sediments.</title>
        <authorList>
            <person name="Xunke S."/>
        </authorList>
    </citation>
    <scope>NUCLEOTIDE SEQUENCE [LARGE SCALE GENOMIC DNA]</scope>
    <source>
        <strain evidence="2 3">SS33</strain>
    </source>
</reference>
<keyword evidence="3" id="KW-1185">Reference proteome</keyword>
<dbReference type="GO" id="GO:0004519">
    <property type="term" value="F:endonuclease activity"/>
    <property type="evidence" value="ECO:0007669"/>
    <property type="project" value="UniProtKB-KW"/>
</dbReference>
<evidence type="ECO:0000259" key="1">
    <source>
        <dbReference type="Pfam" id="PF03372"/>
    </source>
</evidence>
<proteinExistence type="predicted"/>
<dbReference type="RefSeq" id="WP_133395967.1">
    <property type="nucleotide sequence ID" value="NZ_SNAA01000004.1"/>
</dbReference>
<dbReference type="OrthoDB" id="9813425at2"/>
<dbReference type="EMBL" id="SNAA01000004">
    <property type="protein sequence ID" value="TDL81478.1"/>
    <property type="molecule type" value="Genomic_DNA"/>
</dbReference>
<keyword evidence="2" id="KW-0378">Hydrolase</keyword>
<dbReference type="SUPFAM" id="SSF56219">
    <property type="entry name" value="DNase I-like"/>
    <property type="match status" value="1"/>
</dbReference>
<dbReference type="InterPro" id="IPR036691">
    <property type="entry name" value="Endo/exonu/phosph_ase_sf"/>
</dbReference>
<keyword evidence="2" id="KW-0540">Nuclease</keyword>
<gene>
    <name evidence="2" type="ORF">E2L08_04975</name>
</gene>
<dbReference type="InterPro" id="IPR005135">
    <property type="entry name" value="Endo/exonuclease/phosphatase"/>
</dbReference>
<dbReference type="Proteomes" id="UP000295701">
    <property type="component" value="Unassembled WGS sequence"/>
</dbReference>
<dbReference type="Pfam" id="PF03372">
    <property type="entry name" value="Exo_endo_phos"/>
    <property type="match status" value="1"/>
</dbReference>
<accession>A0A4R6AGA8</accession>
<sequence>MESLPVLTWNVHRTVGQDGIADARRVESVIAHEVASRRPGVLALQEADSDDPPHRALLDRAWIERQTGLRSVHDRSDMRWGGESGGYLGNIVHIDPDLQIDFHRIVELPGHCPRAAVLVEARLGGSRVRIVSCHLSLLQALRAVQIRLIGQVIARRAPMQTILLGDLNEWRPWGGLALAPALSGMALSGPTVRTFPAGRPLLALDRVLSAPGCVGDAVALDSPAIRAASDHRPLFARVRLRGEARG</sequence>
<comment type="caution">
    <text evidence="2">The sequence shown here is derived from an EMBL/GenBank/DDBJ whole genome shotgun (WGS) entry which is preliminary data.</text>
</comment>
<feature type="domain" description="Endonuclease/exonuclease/phosphatase" evidence="1">
    <location>
        <begin position="7"/>
        <end position="231"/>
    </location>
</feature>
<dbReference type="Gene3D" id="3.60.10.10">
    <property type="entry name" value="Endonuclease/exonuclease/phosphatase"/>
    <property type="match status" value="1"/>
</dbReference>
<dbReference type="AlphaFoldDB" id="A0A4R6AGA8"/>
<protein>
    <submittedName>
        <fullName evidence="2">Endonuclease</fullName>
    </submittedName>
</protein>
<evidence type="ECO:0000313" key="2">
    <source>
        <dbReference type="EMBL" id="TDL81478.1"/>
    </source>
</evidence>
<keyword evidence="2" id="KW-0255">Endonuclease</keyword>
<name>A0A4R6AGA8_9RHOB</name>